<sequence length="159" mass="17957">MKQKVYIETSVVSYLSGRLSRDIVIVGRQEITRGIWPLLIERFDCYISALVREEVERGDPDAAGSRLAALAGMTALAISDEARDLAKAMIRNRLMPPRFAEDALHIAIAAVNGMDYVLTWNFRHINNVQIKVKIESFLESYGYEPPLVCSPEELFGEWP</sequence>
<dbReference type="RefSeq" id="WP_349244483.1">
    <property type="nucleotide sequence ID" value="NZ_JASCXX010000008.1"/>
</dbReference>
<dbReference type="EMBL" id="JASCXX010000008">
    <property type="protein sequence ID" value="MDI6449075.1"/>
    <property type="molecule type" value="Genomic_DNA"/>
</dbReference>
<dbReference type="Proteomes" id="UP001431776">
    <property type="component" value="Unassembled WGS sequence"/>
</dbReference>
<accession>A0AAW6TWS0</accession>
<dbReference type="SUPFAM" id="SSF88723">
    <property type="entry name" value="PIN domain-like"/>
    <property type="match status" value="1"/>
</dbReference>
<dbReference type="InterPro" id="IPR029060">
    <property type="entry name" value="PIN-like_dom_sf"/>
</dbReference>
<evidence type="ECO:0000313" key="2">
    <source>
        <dbReference type="Proteomes" id="UP001431776"/>
    </source>
</evidence>
<dbReference type="CDD" id="cd18687">
    <property type="entry name" value="PIN_VapC-like"/>
    <property type="match status" value="1"/>
</dbReference>
<evidence type="ECO:0000313" key="1">
    <source>
        <dbReference type="EMBL" id="MDI6449075.1"/>
    </source>
</evidence>
<keyword evidence="2" id="KW-1185">Reference proteome</keyword>
<protein>
    <submittedName>
        <fullName evidence="1">Type II toxin-antitoxin system VapC family toxin</fullName>
    </submittedName>
</protein>
<comment type="caution">
    <text evidence="1">The sequence shown here is derived from an EMBL/GenBank/DDBJ whole genome shotgun (WGS) entry which is preliminary data.</text>
</comment>
<proteinExistence type="predicted"/>
<name>A0AAW6TWS0_9BACT</name>
<reference evidence="1" key="1">
    <citation type="submission" date="2023-05" db="EMBL/GenBank/DDBJ databases">
        <title>Anaerotaeda fermentans gen. nov., sp. nov., a novel anaerobic planctomycete of the new family within the order Sedimentisphaerales isolated from Taman Peninsula, Russia.</title>
        <authorList>
            <person name="Khomyakova M.A."/>
            <person name="Merkel A.Y."/>
            <person name="Slobodkin A.I."/>
        </authorList>
    </citation>
    <scope>NUCLEOTIDE SEQUENCE</scope>
    <source>
        <strain evidence="1">M17dextr</strain>
    </source>
</reference>
<organism evidence="1 2">
    <name type="scientific">Anaerobaca lacustris</name>
    <dbReference type="NCBI Taxonomy" id="3044600"/>
    <lineage>
        <taxon>Bacteria</taxon>
        <taxon>Pseudomonadati</taxon>
        <taxon>Planctomycetota</taxon>
        <taxon>Phycisphaerae</taxon>
        <taxon>Sedimentisphaerales</taxon>
        <taxon>Anaerobacaceae</taxon>
        <taxon>Anaerobaca</taxon>
    </lineage>
</organism>
<dbReference type="AlphaFoldDB" id="A0AAW6TWS0"/>
<gene>
    <name evidence="1" type="ORF">QJ522_08470</name>
</gene>